<feature type="region of interest" description="Disordered" evidence="1">
    <location>
        <begin position="276"/>
        <end position="484"/>
    </location>
</feature>
<gene>
    <name evidence="2" type="ORF">DCS_03829</name>
</gene>
<protein>
    <submittedName>
        <fullName evidence="2">Uncharacterized protein</fullName>
    </submittedName>
</protein>
<reference evidence="2 3" key="1">
    <citation type="journal article" date="2016" name="Sci. Rep.">
        <title>Insights into Adaptations to a Near-Obligate Nematode Endoparasitic Lifestyle from the Finished Genome of Drechmeria coniospora.</title>
        <authorList>
            <person name="Zhang L."/>
            <person name="Zhou Z."/>
            <person name="Guo Q."/>
            <person name="Fokkens L."/>
            <person name="Miskei M."/>
            <person name="Pocsi I."/>
            <person name="Zhang W."/>
            <person name="Chen M."/>
            <person name="Wang L."/>
            <person name="Sun Y."/>
            <person name="Donzelli B.G."/>
            <person name="Gibson D.M."/>
            <person name="Nelson D.R."/>
            <person name="Luo J.G."/>
            <person name="Rep M."/>
            <person name="Liu H."/>
            <person name="Yang S."/>
            <person name="Wang J."/>
            <person name="Krasnoff S.B."/>
            <person name="Xu Y."/>
            <person name="Molnar I."/>
            <person name="Lin M."/>
        </authorList>
    </citation>
    <scope>NUCLEOTIDE SEQUENCE [LARGE SCALE GENOMIC DNA]</scope>
    <source>
        <strain evidence="2 3">ARSEF 6962</strain>
    </source>
</reference>
<comment type="caution">
    <text evidence="2">The sequence shown here is derived from an EMBL/GenBank/DDBJ whole genome shotgun (WGS) entry which is preliminary data.</text>
</comment>
<dbReference type="AlphaFoldDB" id="A0A151GI80"/>
<proteinExistence type="predicted"/>
<feature type="compositionally biased region" description="Low complexity" evidence="1">
    <location>
        <begin position="286"/>
        <end position="302"/>
    </location>
</feature>
<sequence length="484" mass="52486">MESSRQAGPEFLPRTRYCPPAPAPLNVSDYSHRPLPPPPPPSKNAQPKAKSILVKESRAPPPPTSIPLSPVMSRARGKKPSTKPVFDLDTPLPQPPPIPPTKPSVLPTQGHARRGSHSSRTSTGRRSSNGRRPSTARRASSKIQQLTGYDIDVAKESSFLLDSDDSDSSSMCSPGMNSDAHLPMLEADSEGFSSRRSSWAPPSPRPTLMPLPLTISKPASQPEVDEALDRESELGLDDLPTAPWMSGGRHFSDTETAGEYHRFTAQLASDNHAQVCQDEAEKAAKRSTASSRRTRSSLGSLSISFAPGSRFSRRKNTPNALDVKPSSFAKGGHPLKTPNPPTEYDEPVPEIPIQMRSHGYSKSMGHSRSKSKSQSQSQSSSHSRGPSQSQSSSHSRGPSQSQSSSHSWAQRQSQSSSHSRSQRQSQSSSHSKAYSQSQSAFDDDSDDERGPGQGIKDWFGRKSSEHHGAADRPRALSVSARRHH</sequence>
<evidence type="ECO:0000313" key="3">
    <source>
        <dbReference type="Proteomes" id="UP000076580"/>
    </source>
</evidence>
<evidence type="ECO:0000313" key="2">
    <source>
        <dbReference type="EMBL" id="KYK56823.1"/>
    </source>
</evidence>
<dbReference type="RefSeq" id="XP_040656175.1">
    <property type="nucleotide sequence ID" value="XM_040801142.1"/>
</dbReference>
<keyword evidence="3" id="KW-1185">Reference proteome</keyword>
<feature type="region of interest" description="Disordered" evidence="1">
    <location>
        <begin position="161"/>
        <end position="257"/>
    </location>
</feature>
<dbReference type="EMBL" id="LAYC01000002">
    <property type="protein sequence ID" value="KYK56823.1"/>
    <property type="molecule type" value="Genomic_DNA"/>
</dbReference>
<accession>A0A151GI80</accession>
<dbReference type="GeneID" id="63716472"/>
<feature type="region of interest" description="Disordered" evidence="1">
    <location>
        <begin position="1"/>
        <end position="149"/>
    </location>
</feature>
<organism evidence="2 3">
    <name type="scientific">Drechmeria coniospora</name>
    <name type="common">Nematophagous fungus</name>
    <name type="synonym">Meria coniospora</name>
    <dbReference type="NCBI Taxonomy" id="98403"/>
    <lineage>
        <taxon>Eukaryota</taxon>
        <taxon>Fungi</taxon>
        <taxon>Dikarya</taxon>
        <taxon>Ascomycota</taxon>
        <taxon>Pezizomycotina</taxon>
        <taxon>Sordariomycetes</taxon>
        <taxon>Hypocreomycetidae</taxon>
        <taxon>Hypocreales</taxon>
        <taxon>Ophiocordycipitaceae</taxon>
        <taxon>Drechmeria</taxon>
    </lineage>
</organism>
<feature type="compositionally biased region" description="Low complexity" evidence="1">
    <location>
        <begin position="372"/>
        <end position="440"/>
    </location>
</feature>
<feature type="compositionally biased region" description="Low complexity" evidence="1">
    <location>
        <begin position="118"/>
        <end position="133"/>
    </location>
</feature>
<dbReference type="InParanoid" id="A0A151GI80"/>
<name>A0A151GI80_DRECN</name>
<dbReference type="Proteomes" id="UP000076580">
    <property type="component" value="Chromosome 02"/>
</dbReference>
<evidence type="ECO:0000256" key="1">
    <source>
        <dbReference type="SAM" id="MobiDB-lite"/>
    </source>
</evidence>
<feature type="compositionally biased region" description="Polar residues" evidence="1">
    <location>
        <begin position="137"/>
        <end position="147"/>
    </location>
</feature>
<feature type="compositionally biased region" description="Basic and acidic residues" evidence="1">
    <location>
        <begin position="458"/>
        <end position="474"/>
    </location>
</feature>
<feature type="compositionally biased region" description="Pro residues" evidence="1">
    <location>
        <begin position="92"/>
        <end position="102"/>
    </location>
</feature>
<dbReference type="PRINTS" id="PR01217">
    <property type="entry name" value="PRICHEXTENSN"/>
</dbReference>